<keyword evidence="4" id="KW-1185">Reference proteome</keyword>
<dbReference type="InterPro" id="IPR018247">
    <property type="entry name" value="EF_Hand_1_Ca_BS"/>
</dbReference>
<dbReference type="AlphaFoldDB" id="A0A5C6AP74"/>
<keyword evidence="3" id="KW-0418">Kinase</keyword>
<dbReference type="GO" id="GO:0004674">
    <property type="term" value="F:protein serine/threonine kinase activity"/>
    <property type="evidence" value="ECO:0007669"/>
    <property type="project" value="UniProtKB-EC"/>
</dbReference>
<dbReference type="InterPro" id="IPR016187">
    <property type="entry name" value="CTDL_fold"/>
</dbReference>
<dbReference type="PANTHER" id="PTHR23150">
    <property type="entry name" value="SULFATASE MODIFYING FACTOR 1, 2"/>
    <property type="match status" value="1"/>
</dbReference>
<dbReference type="SUPFAM" id="SSF52129">
    <property type="entry name" value="Caspase-like"/>
    <property type="match status" value="1"/>
</dbReference>
<accession>A0A5C6AP74</accession>
<dbReference type="PANTHER" id="PTHR23150:SF19">
    <property type="entry name" value="FORMYLGLYCINE-GENERATING ENZYME"/>
    <property type="match status" value="1"/>
</dbReference>
<dbReference type="GO" id="GO:0006508">
    <property type="term" value="P:proteolysis"/>
    <property type="evidence" value="ECO:0007669"/>
    <property type="project" value="InterPro"/>
</dbReference>
<dbReference type="InterPro" id="IPR011600">
    <property type="entry name" value="Pept_C14_caspase"/>
</dbReference>
<organism evidence="3 4">
    <name type="scientific">Stieleria varia</name>
    <dbReference type="NCBI Taxonomy" id="2528005"/>
    <lineage>
        <taxon>Bacteria</taxon>
        <taxon>Pseudomonadati</taxon>
        <taxon>Planctomycetota</taxon>
        <taxon>Planctomycetia</taxon>
        <taxon>Pirellulales</taxon>
        <taxon>Pirellulaceae</taxon>
        <taxon>Stieleria</taxon>
    </lineage>
</organism>
<evidence type="ECO:0000313" key="3">
    <source>
        <dbReference type="EMBL" id="TWU00822.1"/>
    </source>
</evidence>
<dbReference type="InterPro" id="IPR029030">
    <property type="entry name" value="Caspase-like_dom_sf"/>
</dbReference>
<dbReference type="PROSITE" id="PS00018">
    <property type="entry name" value="EF_HAND_1"/>
    <property type="match status" value="1"/>
</dbReference>
<keyword evidence="3" id="KW-0808">Transferase</keyword>
<dbReference type="Gene3D" id="3.90.1580.10">
    <property type="entry name" value="paralog of FGE (formylglycine-generating enzyme)"/>
    <property type="match status" value="1"/>
</dbReference>
<dbReference type="InterPro" id="IPR042095">
    <property type="entry name" value="SUMF_sf"/>
</dbReference>
<dbReference type="Proteomes" id="UP000320176">
    <property type="component" value="Unassembled WGS sequence"/>
</dbReference>
<dbReference type="SUPFAM" id="SSF56436">
    <property type="entry name" value="C-type lectin-like"/>
    <property type="match status" value="1"/>
</dbReference>
<dbReference type="EMBL" id="SJPN01000005">
    <property type="protein sequence ID" value="TWU00822.1"/>
    <property type="molecule type" value="Genomic_DNA"/>
</dbReference>
<dbReference type="GO" id="GO:0004197">
    <property type="term" value="F:cysteine-type endopeptidase activity"/>
    <property type="evidence" value="ECO:0007669"/>
    <property type="project" value="InterPro"/>
</dbReference>
<evidence type="ECO:0000259" key="1">
    <source>
        <dbReference type="Pfam" id="PF00656"/>
    </source>
</evidence>
<dbReference type="Gene3D" id="3.40.50.1460">
    <property type="match status" value="1"/>
</dbReference>
<dbReference type="GO" id="GO:0120147">
    <property type="term" value="F:formylglycine-generating oxidase activity"/>
    <property type="evidence" value="ECO:0007669"/>
    <property type="project" value="TreeGrafter"/>
</dbReference>
<gene>
    <name evidence="3" type="primary">pkn1_3</name>
    <name evidence="3" type="ORF">Pla52n_41910</name>
</gene>
<dbReference type="InterPro" id="IPR005532">
    <property type="entry name" value="SUMF_dom"/>
</dbReference>
<evidence type="ECO:0000313" key="4">
    <source>
        <dbReference type="Proteomes" id="UP000320176"/>
    </source>
</evidence>
<proteinExistence type="predicted"/>
<reference evidence="3 4" key="1">
    <citation type="submission" date="2019-02" db="EMBL/GenBank/DDBJ databases">
        <title>Deep-cultivation of Planctomycetes and their phenomic and genomic characterization uncovers novel biology.</title>
        <authorList>
            <person name="Wiegand S."/>
            <person name="Jogler M."/>
            <person name="Boedeker C."/>
            <person name="Pinto D."/>
            <person name="Vollmers J."/>
            <person name="Rivas-Marin E."/>
            <person name="Kohn T."/>
            <person name="Peeters S.H."/>
            <person name="Heuer A."/>
            <person name="Rast P."/>
            <person name="Oberbeckmann S."/>
            <person name="Bunk B."/>
            <person name="Jeske O."/>
            <person name="Meyerdierks A."/>
            <person name="Storesund J.E."/>
            <person name="Kallscheuer N."/>
            <person name="Luecker S."/>
            <person name="Lage O.M."/>
            <person name="Pohl T."/>
            <person name="Merkel B.J."/>
            <person name="Hornburger P."/>
            <person name="Mueller R.-W."/>
            <person name="Bruemmer F."/>
            <person name="Labrenz M."/>
            <person name="Spormann A.M."/>
            <person name="Op Den Camp H."/>
            <person name="Overmann J."/>
            <person name="Amann R."/>
            <person name="Jetten M.S.M."/>
            <person name="Mascher T."/>
            <person name="Medema M.H."/>
            <person name="Devos D.P."/>
            <person name="Kaster A.-K."/>
            <person name="Ovreas L."/>
            <person name="Rohde M."/>
            <person name="Galperin M.Y."/>
            <person name="Jogler C."/>
        </authorList>
    </citation>
    <scope>NUCLEOTIDE SEQUENCE [LARGE SCALE GENOMIC DNA]</scope>
    <source>
        <strain evidence="3 4">Pla52n</strain>
    </source>
</reference>
<evidence type="ECO:0000259" key="2">
    <source>
        <dbReference type="Pfam" id="PF03781"/>
    </source>
</evidence>
<protein>
    <submittedName>
        <fullName evidence="3">Serine/threonine-protein kinase pkn1</fullName>
        <ecNumber evidence="3">2.7.11.1</ecNumber>
    </submittedName>
</protein>
<sequence>MAVRLFSVSGGVSTEARIFAARTKKSSFGKFSSSSTITFQYAASGGTQSIYSPRYVLMITRTLLLLLLFALVSPVQGEQYAFLVGVRDYSLHNELTALKYTEDDVHTLAGTLYRSGVPQDNIVLMTQRMSLGKARLSPRSDQIRREFQLLLSELGPDDSIIVGFSGHGLQFKGDPVNYFCPLDAKPTDKSTLISLTEIYESLNRCKARTKLLLVDACRDDPLTQVAKTAKRIELEPVLDRAAPVLSGGTVAIFSCSASQQSFESPDLQSGVFFHFVNRALAGEADDDGDQAVDLIELEYFTIKSVQKWARVNIGKPQIPERLGRATGAMKLVRLDRGRQPAEMNPTKPQSDATAKSITNSIGMRLNLIPAGTFLMGSPATEQDRQDDETQHRVTLTKDFYLGTTEVTQGQWESVMGTTPWKGQRYVKEGSNVAATYVSWEDAVEFCKKLSAKEGKTYRLPTEAEWEYACRGGTTTAYGFGDDPTGLSEYGWFDGNAWDVEQKFAHEVGLKRANAFGLYDMHGNVWEWCSDWKADYPAGSVTDPQGPSTGSLRGFRGGSWYDVAGYCRSADRNFISPGFRSYDLGFRVAVGR</sequence>
<name>A0A5C6AP74_9BACT</name>
<dbReference type="OrthoDB" id="9812426at2"/>
<comment type="caution">
    <text evidence="3">The sequence shown here is derived from an EMBL/GenBank/DDBJ whole genome shotgun (WGS) entry which is preliminary data.</text>
</comment>
<dbReference type="Pfam" id="PF03781">
    <property type="entry name" value="FGE-sulfatase"/>
    <property type="match status" value="1"/>
</dbReference>
<dbReference type="Pfam" id="PF00656">
    <property type="entry name" value="Peptidase_C14"/>
    <property type="match status" value="1"/>
</dbReference>
<feature type="domain" description="Sulfatase-modifying factor enzyme-like" evidence="2">
    <location>
        <begin position="367"/>
        <end position="588"/>
    </location>
</feature>
<feature type="domain" description="Peptidase C14 caspase" evidence="1">
    <location>
        <begin position="80"/>
        <end position="276"/>
    </location>
</feature>
<dbReference type="EC" id="2.7.11.1" evidence="3"/>
<dbReference type="InterPro" id="IPR051043">
    <property type="entry name" value="Sulfatase_Mod_Factor_Kinase"/>
</dbReference>